<dbReference type="EMBL" id="SDPL01000134">
    <property type="protein sequence ID" value="RXZ48057.1"/>
    <property type="molecule type" value="Genomic_DNA"/>
</dbReference>
<dbReference type="InterPro" id="IPR020568">
    <property type="entry name" value="Ribosomal_Su5_D2-typ_SF"/>
</dbReference>
<dbReference type="PANTHER" id="PTHR32039">
    <property type="entry name" value="MAGNESIUM-CHELATASE SUBUNIT CHLI"/>
    <property type="match status" value="1"/>
</dbReference>
<dbReference type="SUPFAM" id="SSF54211">
    <property type="entry name" value="Ribosomal protein S5 domain 2-like"/>
    <property type="match status" value="1"/>
</dbReference>
<dbReference type="SMART" id="SM00382">
    <property type="entry name" value="AAA"/>
    <property type="match status" value="1"/>
</dbReference>
<gene>
    <name evidence="3" type="ORF">ESO86_08455</name>
</gene>
<dbReference type="Gene3D" id="3.40.50.300">
    <property type="entry name" value="P-loop containing nucleotide triphosphate hydrolases"/>
    <property type="match status" value="1"/>
</dbReference>
<keyword evidence="3" id="KW-0067">ATP-binding</keyword>
<keyword evidence="4" id="KW-1185">Reference proteome</keyword>
<dbReference type="InterPro" id="IPR000523">
    <property type="entry name" value="Mg_chelatse_chII-like_cat_dom"/>
</dbReference>
<dbReference type="InterPro" id="IPR027417">
    <property type="entry name" value="P-loop_NTPase"/>
</dbReference>
<dbReference type="InterPro" id="IPR045006">
    <property type="entry name" value="CHLI-like"/>
</dbReference>
<evidence type="ECO:0000313" key="4">
    <source>
        <dbReference type="Proteomes" id="UP000292881"/>
    </source>
</evidence>
<dbReference type="Proteomes" id="UP000292881">
    <property type="component" value="Unassembled WGS sequence"/>
</dbReference>
<accession>A0A4Q2JP36</accession>
<dbReference type="OrthoDB" id="9813147at2"/>
<reference evidence="3 4" key="1">
    <citation type="submission" date="2019-01" db="EMBL/GenBank/DDBJ databases">
        <authorList>
            <person name="Li J."/>
        </authorList>
    </citation>
    <scope>NUCLEOTIDE SEQUENCE [LARGE SCALE GENOMIC DNA]</scope>
    <source>
        <strain evidence="3 4">CGMCC 4.7180</strain>
    </source>
</reference>
<dbReference type="PANTHER" id="PTHR32039:SF7">
    <property type="entry name" value="COMPETENCE PROTEIN COMM"/>
    <property type="match status" value="1"/>
</dbReference>
<sequence length="526" mass="54464">MAVARTRAIALVGLSGSVVEVEADLSSQLPAFVIIGLPDTALGEARERVRSAAGNAGCPLPARRLTVNLSPASLPKHGSAFDLAIALSCLAAAGTVDADSVARVVHLGELGLDGRLRPTHGILPAVLAAARAGHERVMVPSANAAEARLVPGIEVVPVATLREAVERHGGDPGIEAARIGATVDEGEAHAIPASTESPEGDLADVIGGDEPIQALLIAAAGGHHLLLAGPPGAGKTMLASRLPGILPDLSPEAALEVASLRSLAGHPIGETLSVRPPFEAPHHTASAAAMVGGGSRGIRPGAAARASHGVLFLDEAPEFPASVLDALRQPLESGRISIHRANAVATFPARFQLVLAANPCPCGGGDSPDDGCACPPATKRRYFARISGPLLDRVDLRLFVHRVTPSRLNMERDRADDPGAAPVMTSEEARRIVVRARDAAARRLAGTPWRTNAEMPGPWLRGDGALHPGSVATRALDRSLERGSITMRGYDRVLKVAWTIADLEEAERPNAEHVGRALAMRLGTSA</sequence>
<comment type="caution">
    <text evidence="3">The sequence shown here is derived from an EMBL/GenBank/DDBJ whole genome shotgun (WGS) entry which is preliminary data.</text>
</comment>
<feature type="domain" description="AAA+ ATPase" evidence="2">
    <location>
        <begin position="221"/>
        <end position="404"/>
    </location>
</feature>
<dbReference type="Pfam" id="PF13335">
    <property type="entry name" value="Mg_chelatase_C"/>
    <property type="match status" value="1"/>
</dbReference>
<comment type="similarity">
    <text evidence="1">Belongs to the Mg-chelatase subunits D/I family. ComM subfamily.</text>
</comment>
<name>A0A4Q2JP36_9MICO</name>
<dbReference type="AlphaFoldDB" id="A0A4Q2JP36"/>
<evidence type="ECO:0000259" key="2">
    <source>
        <dbReference type="SMART" id="SM00382"/>
    </source>
</evidence>
<dbReference type="SUPFAM" id="SSF52540">
    <property type="entry name" value="P-loop containing nucleoside triphosphate hydrolases"/>
    <property type="match status" value="1"/>
</dbReference>
<dbReference type="RefSeq" id="WP_129234498.1">
    <property type="nucleotide sequence ID" value="NZ_SDPL01000134.1"/>
</dbReference>
<dbReference type="Pfam" id="PF01078">
    <property type="entry name" value="Mg_chelatase"/>
    <property type="match status" value="1"/>
</dbReference>
<dbReference type="GO" id="GO:0005524">
    <property type="term" value="F:ATP binding"/>
    <property type="evidence" value="ECO:0007669"/>
    <property type="project" value="UniProtKB-KW"/>
</dbReference>
<organism evidence="3 4">
    <name type="scientific">Agromyces binzhouensis</name>
    <dbReference type="NCBI Taxonomy" id="1817495"/>
    <lineage>
        <taxon>Bacteria</taxon>
        <taxon>Bacillati</taxon>
        <taxon>Actinomycetota</taxon>
        <taxon>Actinomycetes</taxon>
        <taxon>Micrococcales</taxon>
        <taxon>Microbacteriaceae</taxon>
        <taxon>Agromyces</taxon>
    </lineage>
</organism>
<keyword evidence="3" id="KW-0547">Nucleotide-binding</keyword>
<evidence type="ECO:0000313" key="3">
    <source>
        <dbReference type="EMBL" id="RXZ48057.1"/>
    </source>
</evidence>
<dbReference type="InterPro" id="IPR025158">
    <property type="entry name" value="Mg_chelat-rel_C"/>
</dbReference>
<dbReference type="InterPro" id="IPR014721">
    <property type="entry name" value="Ribsml_uS5_D2-typ_fold_subgr"/>
</dbReference>
<proteinExistence type="inferred from homology"/>
<evidence type="ECO:0000256" key="1">
    <source>
        <dbReference type="ARBA" id="ARBA00006354"/>
    </source>
</evidence>
<dbReference type="InterPro" id="IPR003593">
    <property type="entry name" value="AAA+_ATPase"/>
</dbReference>
<protein>
    <submittedName>
        <fullName evidence="3">ATP-binding protein</fullName>
    </submittedName>
</protein>
<dbReference type="NCBIfam" id="TIGR00368">
    <property type="entry name" value="YifB family Mg chelatase-like AAA ATPase"/>
    <property type="match status" value="1"/>
</dbReference>
<dbReference type="Gene3D" id="3.30.230.10">
    <property type="match status" value="1"/>
</dbReference>
<dbReference type="InterPro" id="IPR004482">
    <property type="entry name" value="Mg_chelat-rel"/>
</dbReference>
<dbReference type="Pfam" id="PF13541">
    <property type="entry name" value="ChlI"/>
    <property type="match status" value="1"/>
</dbReference>